<evidence type="ECO:0000313" key="5">
    <source>
        <dbReference type="EMBL" id="PWI28225.1"/>
    </source>
</evidence>
<dbReference type="InterPro" id="IPR036869">
    <property type="entry name" value="J_dom_sf"/>
</dbReference>
<dbReference type="PRINTS" id="PR00625">
    <property type="entry name" value="JDOMAIN"/>
</dbReference>
<keyword evidence="3" id="KW-0143">Chaperone</keyword>
<dbReference type="CDD" id="cd06257">
    <property type="entry name" value="DnaJ"/>
    <property type="match status" value="1"/>
</dbReference>
<accession>A0ABX5LAD2</accession>
<dbReference type="SUPFAM" id="SSF49493">
    <property type="entry name" value="HSP40/DnaJ peptide-binding domain"/>
    <property type="match status" value="2"/>
</dbReference>
<evidence type="ECO:0000256" key="2">
    <source>
        <dbReference type="ARBA" id="ARBA00023016"/>
    </source>
</evidence>
<dbReference type="PROSITE" id="PS50076">
    <property type="entry name" value="DNAJ_2"/>
    <property type="match status" value="1"/>
</dbReference>
<dbReference type="CDD" id="cd10747">
    <property type="entry name" value="DnaJ_C"/>
    <property type="match status" value="1"/>
</dbReference>
<keyword evidence="6" id="KW-1185">Reference proteome</keyword>
<dbReference type="SUPFAM" id="SSF46565">
    <property type="entry name" value="Chaperone J-domain"/>
    <property type="match status" value="1"/>
</dbReference>
<reference evidence="5 6" key="1">
    <citation type="submission" date="2018-05" db="EMBL/GenBank/DDBJ databases">
        <title>Draft Genome Sequence of Arthrobacter cumminsii IME1328, Isolated from a Patient Who Suffered from Foot Ulcers in China.</title>
        <authorList>
            <person name="Li M."/>
            <person name="Jiang Z."/>
            <person name="Sun Q."/>
            <person name="Tong Y."/>
        </authorList>
    </citation>
    <scope>NUCLEOTIDE SEQUENCE [LARGE SCALE GENOMIC DNA]</scope>
    <source>
        <strain evidence="5 6">IME1328</strain>
    </source>
</reference>
<dbReference type="Pfam" id="PF00226">
    <property type="entry name" value="DnaJ"/>
    <property type="match status" value="1"/>
</dbReference>
<dbReference type="InterPro" id="IPR008971">
    <property type="entry name" value="HSP40/DnaJ_pept-bd"/>
</dbReference>
<dbReference type="Gene3D" id="2.60.260.20">
    <property type="entry name" value="Urease metallochaperone UreE, N-terminal domain"/>
    <property type="match status" value="2"/>
</dbReference>
<dbReference type="Proteomes" id="UP000245514">
    <property type="component" value="Unassembled WGS sequence"/>
</dbReference>
<dbReference type="Gene3D" id="1.10.287.110">
    <property type="entry name" value="DnaJ domain"/>
    <property type="match status" value="1"/>
</dbReference>
<keyword evidence="1" id="KW-0235">DNA replication</keyword>
<dbReference type="Pfam" id="PF01556">
    <property type="entry name" value="DnaJ_C"/>
    <property type="match status" value="1"/>
</dbReference>
<sequence>MASQDWVEKDFYAALGVSKDASEADIKKAYRKLARKYHPDTNKDNPEAEKKFKDISEAYSVLSDEQQRKEYDAIRAMGSGARFTAGGGGGGFEDIFGDVFGGGGQRVRYSTGGGGAGFEDILGGMFGGGGGGFGGFQQRPQRGADRKAETTISFKGSIEGTTIGLRTREGEVIEIRVPAGVRDGQTIRAKGKGEPGAAGAGDLLVTVRVNEHPFFKRDGNDITVEVPVSFNEAALGATISVPTISGENVRMKVPAGSPSGKRMRLRGRGVKTSKRTGDMYVVLNIVVPKDLSEEAKKAVEDYAQATAGDDPRANIASQAKL</sequence>
<protein>
    <submittedName>
        <fullName evidence="5">Molecular chaperone DnaJ</fullName>
    </submittedName>
</protein>
<dbReference type="SMART" id="SM00271">
    <property type="entry name" value="DnaJ"/>
    <property type="match status" value="1"/>
</dbReference>
<proteinExistence type="predicted"/>
<evidence type="ECO:0000256" key="3">
    <source>
        <dbReference type="ARBA" id="ARBA00023186"/>
    </source>
</evidence>
<dbReference type="EMBL" id="QFWG01000002">
    <property type="protein sequence ID" value="PWI28225.1"/>
    <property type="molecule type" value="Genomic_DNA"/>
</dbReference>
<gene>
    <name evidence="5" type="ORF">CAY35_01895</name>
</gene>
<keyword evidence="2" id="KW-0346">Stress response</keyword>
<dbReference type="InterPro" id="IPR018253">
    <property type="entry name" value="DnaJ_domain_CS"/>
</dbReference>
<dbReference type="InterPro" id="IPR002939">
    <property type="entry name" value="DnaJ_C"/>
</dbReference>
<comment type="caution">
    <text evidence="5">The sequence shown here is derived from an EMBL/GenBank/DDBJ whole genome shotgun (WGS) entry which is preliminary data.</text>
</comment>
<feature type="domain" description="J" evidence="4">
    <location>
        <begin position="10"/>
        <end position="75"/>
    </location>
</feature>
<evidence type="ECO:0000256" key="1">
    <source>
        <dbReference type="ARBA" id="ARBA00022705"/>
    </source>
</evidence>
<dbReference type="PROSITE" id="PS00636">
    <property type="entry name" value="DNAJ_1"/>
    <property type="match status" value="1"/>
</dbReference>
<dbReference type="PANTHER" id="PTHR43096">
    <property type="entry name" value="DNAJ HOMOLOG 1, MITOCHONDRIAL-RELATED"/>
    <property type="match status" value="1"/>
</dbReference>
<evidence type="ECO:0000313" key="6">
    <source>
        <dbReference type="Proteomes" id="UP000245514"/>
    </source>
</evidence>
<evidence type="ECO:0000259" key="4">
    <source>
        <dbReference type="PROSITE" id="PS50076"/>
    </source>
</evidence>
<dbReference type="PANTHER" id="PTHR43096:SF54">
    <property type="entry name" value="CHAPERONE PROTEIN DNAJ 1"/>
    <property type="match status" value="1"/>
</dbReference>
<dbReference type="RefSeq" id="WP_109303101.1">
    <property type="nucleotide sequence ID" value="NZ_QFWG01000002.1"/>
</dbReference>
<dbReference type="InterPro" id="IPR001623">
    <property type="entry name" value="DnaJ_domain"/>
</dbReference>
<name>A0ABX5LAD2_9MICC</name>
<organism evidence="5 6">
    <name type="scientific">Pseudoglutamicibacter cumminsii</name>
    <dbReference type="NCBI Taxonomy" id="156979"/>
    <lineage>
        <taxon>Bacteria</taxon>
        <taxon>Bacillati</taxon>
        <taxon>Actinomycetota</taxon>
        <taxon>Actinomycetes</taxon>
        <taxon>Micrococcales</taxon>
        <taxon>Micrococcaceae</taxon>
        <taxon>Pseudoglutamicibacter</taxon>
    </lineage>
</organism>